<feature type="compositionally biased region" description="Basic and acidic residues" evidence="1">
    <location>
        <begin position="35"/>
        <end position="47"/>
    </location>
</feature>
<evidence type="ECO:0000313" key="4">
    <source>
        <dbReference type="Proteomes" id="UP000625316"/>
    </source>
</evidence>
<gene>
    <name evidence="3" type="ORF">IQ266_15040</name>
</gene>
<keyword evidence="2" id="KW-1133">Transmembrane helix</keyword>
<dbReference type="AlphaFoldDB" id="A0A928VLY4"/>
<keyword evidence="4" id="KW-1185">Reference proteome</keyword>
<evidence type="ECO:0000313" key="3">
    <source>
        <dbReference type="EMBL" id="MBE9031048.1"/>
    </source>
</evidence>
<comment type="caution">
    <text evidence="3">The sequence shown here is derived from an EMBL/GenBank/DDBJ whole genome shotgun (WGS) entry which is preliminary data.</text>
</comment>
<accession>A0A928VLY4</accession>
<proteinExistence type="predicted"/>
<name>A0A928VLY4_9CYAN</name>
<protein>
    <submittedName>
        <fullName evidence="3">Molecular chaperone GrpE</fullName>
    </submittedName>
</protein>
<feature type="region of interest" description="Disordered" evidence="1">
    <location>
        <begin position="34"/>
        <end position="66"/>
    </location>
</feature>
<dbReference type="EMBL" id="JADEXQ010000051">
    <property type="protein sequence ID" value="MBE9031048.1"/>
    <property type="molecule type" value="Genomic_DNA"/>
</dbReference>
<dbReference type="RefSeq" id="WP_264325878.1">
    <property type="nucleotide sequence ID" value="NZ_JADEXQ010000051.1"/>
</dbReference>
<dbReference type="Proteomes" id="UP000625316">
    <property type="component" value="Unassembled WGS sequence"/>
</dbReference>
<evidence type="ECO:0000256" key="1">
    <source>
        <dbReference type="SAM" id="MobiDB-lite"/>
    </source>
</evidence>
<evidence type="ECO:0000256" key="2">
    <source>
        <dbReference type="SAM" id="Phobius"/>
    </source>
</evidence>
<sequence>MASPNFNGFGIVLEILLTLGLVAIWNARRRSQASRGERTIDIDDEVKPAPPAPKSTAPVNSAPTVKPESHRQVFTQLQTLLVNYPSVTQAAAANPEMSAQSITPLFTPLGTLVQQWGYTTIGTPWELVAFDPQLHQPDAADITAGEAVYIRFIGYRDGDEILVPAKVSRMLPPGQGTA</sequence>
<keyword evidence="2" id="KW-0812">Transmembrane</keyword>
<keyword evidence="2" id="KW-0472">Membrane</keyword>
<feature type="transmembrane region" description="Helical" evidence="2">
    <location>
        <begin position="6"/>
        <end position="25"/>
    </location>
</feature>
<organism evidence="3 4">
    <name type="scientific">Romeriopsis navalis LEGE 11480</name>
    <dbReference type="NCBI Taxonomy" id="2777977"/>
    <lineage>
        <taxon>Bacteria</taxon>
        <taxon>Bacillati</taxon>
        <taxon>Cyanobacteriota</taxon>
        <taxon>Cyanophyceae</taxon>
        <taxon>Leptolyngbyales</taxon>
        <taxon>Leptolyngbyaceae</taxon>
        <taxon>Romeriopsis</taxon>
        <taxon>Romeriopsis navalis</taxon>
    </lineage>
</organism>
<reference evidence="3" key="1">
    <citation type="submission" date="2020-10" db="EMBL/GenBank/DDBJ databases">
        <authorList>
            <person name="Castelo-Branco R."/>
            <person name="Eusebio N."/>
            <person name="Adriana R."/>
            <person name="Vieira A."/>
            <person name="Brugerolle De Fraissinette N."/>
            <person name="Rezende De Castro R."/>
            <person name="Schneider M.P."/>
            <person name="Vasconcelos V."/>
            <person name="Leao P.N."/>
        </authorList>
    </citation>
    <scope>NUCLEOTIDE SEQUENCE</scope>
    <source>
        <strain evidence="3">LEGE 11480</strain>
    </source>
</reference>